<dbReference type="InterPro" id="IPR029044">
    <property type="entry name" value="Nucleotide-diphossugar_trans"/>
</dbReference>
<reference evidence="3" key="1">
    <citation type="journal article" date="2019" name="Int. J. Syst. Evol. Microbiol.">
        <title>The Global Catalogue of Microorganisms (GCM) 10K type strain sequencing project: providing services to taxonomists for standard genome sequencing and annotation.</title>
        <authorList>
            <consortium name="The Broad Institute Genomics Platform"/>
            <consortium name="The Broad Institute Genome Sequencing Center for Infectious Disease"/>
            <person name="Wu L."/>
            <person name="Ma J."/>
        </authorList>
    </citation>
    <scope>NUCLEOTIDE SEQUENCE [LARGE SCALE GENOMIC DNA]</scope>
    <source>
        <strain evidence="3">CGMCC 1.12478</strain>
    </source>
</reference>
<evidence type="ECO:0000313" key="2">
    <source>
        <dbReference type="EMBL" id="GGC01233.1"/>
    </source>
</evidence>
<accession>A0ABQ1KID0</accession>
<protein>
    <recommendedName>
        <fullName evidence="4">Glycosyltransferase family 2 protein</fullName>
    </recommendedName>
</protein>
<dbReference type="EMBL" id="BMFC01000003">
    <property type="protein sequence ID" value="GGC01233.1"/>
    <property type="molecule type" value="Genomic_DNA"/>
</dbReference>
<comment type="caution">
    <text evidence="2">The sequence shown here is derived from an EMBL/GenBank/DDBJ whole genome shotgun (WGS) entry which is preliminary data.</text>
</comment>
<gene>
    <name evidence="2" type="ORF">GCM10011363_17310</name>
</gene>
<sequence length="361" mass="40264">MIFLSAGAFPVSITAVLCVRNEAAFLLDWLAWHRSVGISAFVVVSNECEDGTDVMLDRLQALGGLTHLRNAAPYGKGGIQFSGLKLAGRTQAVKRADWLVTLDIDEFVNVHVGDRTLPALIAALPEATAITLTWRNFGNAGVMAYEDSPLPLQFTRAGPRPLAWPWRAAMFKTLYRNDKIYRNLGVHRPRNPNADRLAEARWFDGEGRALPAEMAAGRIFSDYLVPQHGLVQLNHYPLGSVDSYVLKADRGRAVHSDDRLGLDYWVERNLNTDEDRSALPLWDRAQVIREALGAEPELARLHADAVAWRKARLTRLLEQDIYRDLYGRLAMTPPSHPLPDPVAQRLAQHARSAPRPDLESS</sequence>
<organism evidence="2 3">
    <name type="scientific">Marivita lacus</name>
    <dbReference type="NCBI Taxonomy" id="1323742"/>
    <lineage>
        <taxon>Bacteria</taxon>
        <taxon>Pseudomonadati</taxon>
        <taxon>Pseudomonadota</taxon>
        <taxon>Alphaproteobacteria</taxon>
        <taxon>Rhodobacterales</taxon>
        <taxon>Roseobacteraceae</taxon>
        <taxon>Marivita</taxon>
    </lineage>
</organism>
<keyword evidence="3" id="KW-1185">Reference proteome</keyword>
<proteinExistence type="predicted"/>
<dbReference type="SUPFAM" id="SSF53448">
    <property type="entry name" value="Nucleotide-diphospho-sugar transferases"/>
    <property type="match status" value="1"/>
</dbReference>
<name>A0ABQ1KID0_9RHOB</name>
<evidence type="ECO:0000313" key="3">
    <source>
        <dbReference type="Proteomes" id="UP000645462"/>
    </source>
</evidence>
<feature type="region of interest" description="Disordered" evidence="1">
    <location>
        <begin position="336"/>
        <end position="361"/>
    </location>
</feature>
<evidence type="ECO:0008006" key="4">
    <source>
        <dbReference type="Google" id="ProtNLM"/>
    </source>
</evidence>
<dbReference type="Proteomes" id="UP000645462">
    <property type="component" value="Unassembled WGS sequence"/>
</dbReference>
<evidence type="ECO:0000256" key="1">
    <source>
        <dbReference type="SAM" id="MobiDB-lite"/>
    </source>
</evidence>
<dbReference type="Pfam" id="PF13704">
    <property type="entry name" value="Glyco_tranf_2_4"/>
    <property type="match status" value="1"/>
</dbReference>